<evidence type="ECO:0000313" key="2">
    <source>
        <dbReference type="Proteomes" id="UP000823638"/>
    </source>
</evidence>
<reference evidence="1" key="2">
    <citation type="journal article" date="2021" name="PeerJ">
        <title>Extensive microbial diversity within the chicken gut microbiome revealed by metagenomics and culture.</title>
        <authorList>
            <person name="Gilroy R."/>
            <person name="Ravi A."/>
            <person name="Getino M."/>
            <person name="Pursley I."/>
            <person name="Horton D.L."/>
            <person name="Alikhan N.F."/>
            <person name="Baker D."/>
            <person name="Gharbi K."/>
            <person name="Hall N."/>
            <person name="Watson M."/>
            <person name="Adriaenssens E.M."/>
            <person name="Foster-Nyarko E."/>
            <person name="Jarju S."/>
            <person name="Secka A."/>
            <person name="Antonio M."/>
            <person name="Oren A."/>
            <person name="Chaudhuri R.R."/>
            <person name="La Ragione R."/>
            <person name="Hildebrand F."/>
            <person name="Pallen M.J."/>
        </authorList>
    </citation>
    <scope>NUCLEOTIDE SEQUENCE</scope>
    <source>
        <strain evidence="1">10532</strain>
    </source>
</reference>
<evidence type="ECO:0000313" key="1">
    <source>
        <dbReference type="EMBL" id="MBO8456917.1"/>
    </source>
</evidence>
<proteinExistence type="predicted"/>
<dbReference type="InterPro" id="IPR032585">
    <property type="entry name" value="DUF4912"/>
</dbReference>
<accession>A0A9D9N1H3</accession>
<comment type="caution">
    <text evidence="1">The sequence shown here is derived from an EMBL/GenBank/DDBJ whole genome shotgun (WGS) entry which is preliminary data.</text>
</comment>
<organism evidence="1 2">
    <name type="scientific">Candidatus Gallitreponema excrementavium</name>
    <dbReference type="NCBI Taxonomy" id="2840840"/>
    <lineage>
        <taxon>Bacteria</taxon>
        <taxon>Pseudomonadati</taxon>
        <taxon>Spirochaetota</taxon>
        <taxon>Spirochaetia</taxon>
        <taxon>Spirochaetales</taxon>
        <taxon>Candidatus Gallitreponema</taxon>
    </lineage>
</organism>
<dbReference type="EMBL" id="JADIMM010000023">
    <property type="protein sequence ID" value="MBO8456917.1"/>
    <property type="molecule type" value="Genomic_DNA"/>
</dbReference>
<sequence>MKTQQITRQYLESLTRQELIILSENYMIDVPEDIDRQILIGEILDLASFDKEPGSDNGKNQEHSSGSNGKDSFFLFGKAFISVVFRNPRWAYAMWEIPEADFVRIRDDPEFNYLFLRVYTYQGGTDNESDSDFFNINLGIDDRNWSIYLNEQIQSLKVCLFASIGEEEVEIASSRRVYLSFGSIEGLKPLVKADSNPLLELSGIRRIRERQFNFHRQTFD</sequence>
<protein>
    <submittedName>
        <fullName evidence="1">DUF4912 domain-containing protein</fullName>
    </submittedName>
</protein>
<dbReference type="Proteomes" id="UP000823638">
    <property type="component" value="Unassembled WGS sequence"/>
</dbReference>
<dbReference type="AlphaFoldDB" id="A0A9D9N1H3"/>
<dbReference type="Pfam" id="PF16258">
    <property type="entry name" value="DUF4912"/>
    <property type="match status" value="1"/>
</dbReference>
<reference evidence="1" key="1">
    <citation type="submission" date="2020-10" db="EMBL/GenBank/DDBJ databases">
        <authorList>
            <person name="Gilroy R."/>
        </authorList>
    </citation>
    <scope>NUCLEOTIDE SEQUENCE</scope>
    <source>
        <strain evidence="1">10532</strain>
    </source>
</reference>
<gene>
    <name evidence="1" type="ORF">IAA81_01665</name>
</gene>
<name>A0A9D9N1H3_9SPIR</name>